<organism evidence="5 6">
    <name type="scientific">Zhenhengia yiwuensis</name>
    <dbReference type="NCBI Taxonomy" id="2763666"/>
    <lineage>
        <taxon>Bacteria</taxon>
        <taxon>Bacillati</taxon>
        <taxon>Bacillota</taxon>
        <taxon>Clostridia</taxon>
        <taxon>Lachnospirales</taxon>
        <taxon>Lachnospiraceae</taxon>
        <taxon>Zhenhengia</taxon>
    </lineage>
</organism>
<dbReference type="InterPro" id="IPR027417">
    <property type="entry name" value="P-loop_NTPase"/>
</dbReference>
<keyword evidence="1" id="KW-0813">Transport</keyword>
<dbReference type="AlphaFoldDB" id="A0A926EGQ2"/>
<dbReference type="SUPFAM" id="SSF52540">
    <property type="entry name" value="P-loop containing nucleoside triphosphate hydrolases"/>
    <property type="match status" value="1"/>
</dbReference>
<dbReference type="InterPro" id="IPR003439">
    <property type="entry name" value="ABC_transporter-like_ATP-bd"/>
</dbReference>
<proteinExistence type="predicted"/>
<dbReference type="PANTHER" id="PTHR42939:SF1">
    <property type="entry name" value="ABC TRANSPORTER ATP-BINDING PROTEIN ALBC-RELATED"/>
    <property type="match status" value="1"/>
</dbReference>
<dbReference type="InterPro" id="IPR051782">
    <property type="entry name" value="ABC_Transporter_VariousFunc"/>
</dbReference>
<evidence type="ECO:0000256" key="3">
    <source>
        <dbReference type="ARBA" id="ARBA00022840"/>
    </source>
</evidence>
<keyword evidence="6" id="KW-1185">Reference proteome</keyword>
<dbReference type="PROSITE" id="PS50893">
    <property type="entry name" value="ABC_TRANSPORTER_2"/>
    <property type="match status" value="1"/>
</dbReference>
<evidence type="ECO:0000259" key="4">
    <source>
        <dbReference type="PROSITE" id="PS50893"/>
    </source>
</evidence>
<comment type="caution">
    <text evidence="5">The sequence shown here is derived from an EMBL/GenBank/DDBJ whole genome shotgun (WGS) entry which is preliminary data.</text>
</comment>
<evidence type="ECO:0000256" key="2">
    <source>
        <dbReference type="ARBA" id="ARBA00022741"/>
    </source>
</evidence>
<accession>A0A926EGQ2</accession>
<dbReference type="PANTHER" id="PTHR42939">
    <property type="entry name" value="ABC TRANSPORTER ATP-BINDING PROTEIN ALBC-RELATED"/>
    <property type="match status" value="1"/>
</dbReference>
<dbReference type="EMBL" id="JACRSY010000009">
    <property type="protein sequence ID" value="MBC8579286.1"/>
    <property type="molecule type" value="Genomic_DNA"/>
</dbReference>
<protein>
    <submittedName>
        <fullName evidence="5">ATP-binding cassette domain-containing protein</fullName>
    </submittedName>
</protein>
<dbReference type="GO" id="GO:0005524">
    <property type="term" value="F:ATP binding"/>
    <property type="evidence" value="ECO:0007669"/>
    <property type="project" value="UniProtKB-KW"/>
</dbReference>
<dbReference type="Gene3D" id="3.40.50.300">
    <property type="entry name" value="P-loop containing nucleotide triphosphate hydrolases"/>
    <property type="match status" value="1"/>
</dbReference>
<dbReference type="Proteomes" id="UP000655830">
    <property type="component" value="Unassembled WGS sequence"/>
</dbReference>
<evidence type="ECO:0000313" key="6">
    <source>
        <dbReference type="Proteomes" id="UP000655830"/>
    </source>
</evidence>
<keyword evidence="2" id="KW-0547">Nucleotide-binding</keyword>
<name>A0A926EGQ2_9FIRM</name>
<dbReference type="InterPro" id="IPR017871">
    <property type="entry name" value="ABC_transporter-like_CS"/>
</dbReference>
<evidence type="ECO:0000256" key="1">
    <source>
        <dbReference type="ARBA" id="ARBA00022448"/>
    </source>
</evidence>
<dbReference type="Pfam" id="PF00005">
    <property type="entry name" value="ABC_tran"/>
    <property type="match status" value="1"/>
</dbReference>
<evidence type="ECO:0000313" key="5">
    <source>
        <dbReference type="EMBL" id="MBC8579286.1"/>
    </source>
</evidence>
<dbReference type="InterPro" id="IPR003593">
    <property type="entry name" value="AAA+_ATPase"/>
</dbReference>
<feature type="domain" description="ABC transporter" evidence="4">
    <location>
        <begin position="5"/>
        <end position="223"/>
    </location>
</feature>
<dbReference type="PROSITE" id="PS00211">
    <property type="entry name" value="ABC_TRANSPORTER_1"/>
    <property type="match status" value="1"/>
</dbReference>
<dbReference type="RefSeq" id="WP_177669536.1">
    <property type="nucleotide sequence ID" value="NZ_JACRSY010000009.1"/>
</dbReference>
<reference evidence="5" key="1">
    <citation type="submission" date="2020-08" db="EMBL/GenBank/DDBJ databases">
        <title>Genome public.</title>
        <authorList>
            <person name="Liu C."/>
            <person name="Sun Q."/>
        </authorList>
    </citation>
    <scope>NUCLEOTIDE SEQUENCE</scope>
    <source>
        <strain evidence="5">NSJ-12</strain>
    </source>
</reference>
<gene>
    <name evidence="5" type="ORF">H8718_07080</name>
</gene>
<dbReference type="GO" id="GO:0016887">
    <property type="term" value="F:ATP hydrolysis activity"/>
    <property type="evidence" value="ECO:0007669"/>
    <property type="project" value="InterPro"/>
</dbReference>
<dbReference type="SMART" id="SM00382">
    <property type="entry name" value="AAA"/>
    <property type="match status" value="1"/>
</dbReference>
<sequence>MSIYIKFENVCKSFRHEEVLKHVNFELKKGQIYGFVGRNGSGKTVIFKMITGLMRPSSGQIFLEEVNMTHSKQFPKSIGALIETPGFISHYSGLKNLKILNGLSEKPVSLEELKESMRLVGLDPDNKKPVRTYSLGMKQKLGIAQAVMNKPDLLILDEPMNGLDEESVKRMRHFFKTLKEEHGVTILLASHNKEDIQILCDELFYIADGTLRAQKETQAGVSA</sequence>
<keyword evidence="3 5" id="KW-0067">ATP-binding</keyword>